<keyword evidence="2" id="KW-1133">Transmembrane helix</keyword>
<name>A0A368GBR0_ANCCA</name>
<sequence length="196" mass="22383">MLLICAAVDICVIMIAILLLAVISSDKDGEFIIPVERVAATTIVLSFLELLCLVHHYHVHYRKRASKKQADVDVELPCTCRIEEPVDLTDSSRRTTRSRGGSTRRKRKRSRTRKSKHYVEDRSSRRENEPCTCLPGSRRSIEIPIERVSHSEADEQKETPGGYTYCEFSRSDSNLPPHYVRNPYTGEIRLLSHSSL</sequence>
<protein>
    <submittedName>
        <fullName evidence="3">Uncharacterized protein</fullName>
    </submittedName>
</protein>
<feature type="region of interest" description="Disordered" evidence="1">
    <location>
        <begin position="89"/>
        <end position="133"/>
    </location>
</feature>
<keyword evidence="2" id="KW-0472">Membrane</keyword>
<comment type="caution">
    <text evidence="3">The sequence shown here is derived from an EMBL/GenBank/DDBJ whole genome shotgun (WGS) entry which is preliminary data.</text>
</comment>
<proteinExistence type="predicted"/>
<evidence type="ECO:0000256" key="1">
    <source>
        <dbReference type="SAM" id="MobiDB-lite"/>
    </source>
</evidence>
<evidence type="ECO:0000313" key="3">
    <source>
        <dbReference type="EMBL" id="RCN41802.1"/>
    </source>
</evidence>
<accession>A0A368GBR0</accession>
<feature type="transmembrane region" description="Helical" evidence="2">
    <location>
        <begin position="37"/>
        <end position="59"/>
    </location>
</feature>
<keyword evidence="2" id="KW-0812">Transmembrane</keyword>
<evidence type="ECO:0000256" key="2">
    <source>
        <dbReference type="SAM" id="Phobius"/>
    </source>
</evidence>
<reference evidence="3 4" key="1">
    <citation type="submission" date="2014-10" db="EMBL/GenBank/DDBJ databases">
        <title>Draft genome of the hookworm Ancylostoma caninum.</title>
        <authorList>
            <person name="Mitreva M."/>
        </authorList>
    </citation>
    <scope>NUCLEOTIDE SEQUENCE [LARGE SCALE GENOMIC DNA]</scope>
    <source>
        <strain evidence="3 4">Baltimore</strain>
    </source>
</reference>
<feature type="compositionally biased region" description="Basic and acidic residues" evidence="1">
    <location>
        <begin position="117"/>
        <end position="129"/>
    </location>
</feature>
<dbReference type="AlphaFoldDB" id="A0A368GBR0"/>
<organism evidence="3 4">
    <name type="scientific">Ancylostoma caninum</name>
    <name type="common">Dog hookworm</name>
    <dbReference type="NCBI Taxonomy" id="29170"/>
    <lineage>
        <taxon>Eukaryota</taxon>
        <taxon>Metazoa</taxon>
        <taxon>Ecdysozoa</taxon>
        <taxon>Nematoda</taxon>
        <taxon>Chromadorea</taxon>
        <taxon>Rhabditida</taxon>
        <taxon>Rhabditina</taxon>
        <taxon>Rhabditomorpha</taxon>
        <taxon>Strongyloidea</taxon>
        <taxon>Ancylostomatidae</taxon>
        <taxon>Ancylostomatinae</taxon>
        <taxon>Ancylostoma</taxon>
    </lineage>
</organism>
<evidence type="ECO:0000313" key="4">
    <source>
        <dbReference type="Proteomes" id="UP000252519"/>
    </source>
</evidence>
<dbReference type="OrthoDB" id="10638783at2759"/>
<keyword evidence="4" id="KW-1185">Reference proteome</keyword>
<dbReference type="Proteomes" id="UP000252519">
    <property type="component" value="Unassembled WGS sequence"/>
</dbReference>
<feature type="transmembrane region" description="Helical" evidence="2">
    <location>
        <begin position="7"/>
        <end position="25"/>
    </location>
</feature>
<dbReference type="EMBL" id="JOJR01000221">
    <property type="protein sequence ID" value="RCN41802.1"/>
    <property type="molecule type" value="Genomic_DNA"/>
</dbReference>
<gene>
    <name evidence="3" type="ORF">ANCCAN_12230</name>
</gene>
<feature type="compositionally biased region" description="Basic residues" evidence="1">
    <location>
        <begin position="94"/>
        <end position="116"/>
    </location>
</feature>